<dbReference type="GO" id="GO:0006606">
    <property type="term" value="P:protein import into nucleus"/>
    <property type="evidence" value="ECO:0007669"/>
    <property type="project" value="EnsemblFungi"/>
</dbReference>
<dbReference type="InterPro" id="IPR011989">
    <property type="entry name" value="ARM-like"/>
</dbReference>
<evidence type="ECO:0000256" key="6">
    <source>
        <dbReference type="ARBA" id="ARBA00022927"/>
    </source>
</evidence>
<keyword evidence="5" id="KW-0677">Repeat</keyword>
<dbReference type="AlphaFoldDB" id="A0A139AZE3"/>
<dbReference type="GO" id="GO:0005829">
    <property type="term" value="C:cytosol"/>
    <property type="evidence" value="ECO:0007669"/>
    <property type="project" value="EnsemblFungi"/>
</dbReference>
<dbReference type="Proteomes" id="UP000070544">
    <property type="component" value="Unassembled WGS sequence"/>
</dbReference>
<dbReference type="Pfam" id="PF25757">
    <property type="entry name" value="TPR_DNAAF5"/>
    <property type="match status" value="1"/>
</dbReference>
<dbReference type="InterPro" id="IPR057978">
    <property type="entry name" value="TPR_DAAF5"/>
</dbReference>
<dbReference type="GO" id="GO:0031267">
    <property type="term" value="F:small GTPase binding"/>
    <property type="evidence" value="ECO:0007669"/>
    <property type="project" value="InterPro"/>
</dbReference>
<dbReference type="PANTHER" id="PTHR10527">
    <property type="entry name" value="IMPORTIN BETA"/>
    <property type="match status" value="1"/>
</dbReference>
<dbReference type="InterPro" id="IPR001494">
    <property type="entry name" value="Importin-beta_N"/>
</dbReference>
<evidence type="ECO:0000256" key="3">
    <source>
        <dbReference type="ARBA" id="ARBA00022448"/>
    </source>
</evidence>
<evidence type="ECO:0000313" key="12">
    <source>
        <dbReference type="Proteomes" id="UP000070544"/>
    </source>
</evidence>
<evidence type="ECO:0000256" key="4">
    <source>
        <dbReference type="ARBA" id="ARBA00022490"/>
    </source>
</evidence>
<organism evidence="11 12">
    <name type="scientific">Gonapodya prolifera (strain JEL478)</name>
    <name type="common">Monoblepharis prolifera</name>
    <dbReference type="NCBI Taxonomy" id="1344416"/>
    <lineage>
        <taxon>Eukaryota</taxon>
        <taxon>Fungi</taxon>
        <taxon>Fungi incertae sedis</taxon>
        <taxon>Chytridiomycota</taxon>
        <taxon>Chytridiomycota incertae sedis</taxon>
        <taxon>Monoblepharidomycetes</taxon>
        <taxon>Monoblepharidales</taxon>
        <taxon>Gonapodyaceae</taxon>
        <taxon>Gonapodya</taxon>
    </lineage>
</organism>
<dbReference type="GO" id="GO:0010458">
    <property type="term" value="P:exit from mitosis"/>
    <property type="evidence" value="ECO:0007669"/>
    <property type="project" value="EnsemblFungi"/>
</dbReference>
<dbReference type="Pfam" id="PF13513">
    <property type="entry name" value="HEAT_EZ"/>
    <property type="match status" value="1"/>
</dbReference>
<dbReference type="InterPro" id="IPR058584">
    <property type="entry name" value="IMB1_TNPO1-like_TPR"/>
</dbReference>
<dbReference type="GO" id="GO:0034399">
    <property type="term" value="C:nuclear periphery"/>
    <property type="evidence" value="ECO:0007669"/>
    <property type="project" value="EnsemblFungi"/>
</dbReference>
<feature type="compositionally biased region" description="Acidic residues" evidence="9">
    <location>
        <begin position="366"/>
        <end position="382"/>
    </location>
</feature>
<dbReference type="PROSITE" id="PS50166">
    <property type="entry name" value="IMPORTIN_B_NT"/>
    <property type="match status" value="1"/>
</dbReference>
<name>A0A139AZE3_GONPJ</name>
<evidence type="ECO:0000256" key="1">
    <source>
        <dbReference type="ARBA" id="ARBA00004123"/>
    </source>
</evidence>
<dbReference type="InterPro" id="IPR040122">
    <property type="entry name" value="Importin_beta"/>
</dbReference>
<dbReference type="InterPro" id="IPR016024">
    <property type="entry name" value="ARM-type_fold"/>
</dbReference>
<comment type="subcellular location">
    <subcellularLocation>
        <location evidence="2">Cytoplasm</location>
    </subcellularLocation>
    <subcellularLocation>
        <location evidence="1">Nucleus</location>
    </subcellularLocation>
</comment>
<evidence type="ECO:0000256" key="9">
    <source>
        <dbReference type="SAM" id="MobiDB-lite"/>
    </source>
</evidence>
<dbReference type="STRING" id="1344416.A0A139AZE3"/>
<dbReference type="Pfam" id="PF25574">
    <property type="entry name" value="TPR_IMB1"/>
    <property type="match status" value="1"/>
</dbReference>
<evidence type="ECO:0000256" key="2">
    <source>
        <dbReference type="ARBA" id="ARBA00004496"/>
    </source>
</evidence>
<keyword evidence="6" id="KW-0653">Protein transport</keyword>
<comment type="similarity">
    <text evidence="8">Belongs to the importin beta family. Importin beta-2 subfamily.</text>
</comment>
<dbReference type="SMART" id="SM00913">
    <property type="entry name" value="IBN_N"/>
    <property type="match status" value="1"/>
</dbReference>
<keyword evidence="12" id="KW-1185">Reference proteome</keyword>
<dbReference type="OMA" id="AQEGAMS"/>
<dbReference type="Pfam" id="PF03810">
    <property type="entry name" value="IBN_N"/>
    <property type="match status" value="1"/>
</dbReference>
<dbReference type="GO" id="GO:0005934">
    <property type="term" value="C:cellular bud tip"/>
    <property type="evidence" value="ECO:0007669"/>
    <property type="project" value="EnsemblFungi"/>
</dbReference>
<proteinExistence type="inferred from homology"/>
<dbReference type="OrthoDB" id="951172at2759"/>
<keyword evidence="4" id="KW-0963">Cytoplasm</keyword>
<feature type="domain" description="Importin N-terminal" evidence="10">
    <location>
        <begin position="31"/>
        <end position="99"/>
    </location>
</feature>
<gene>
    <name evidence="11" type="ORF">M427DRAFT_50464</name>
</gene>
<dbReference type="SUPFAM" id="SSF48371">
    <property type="entry name" value="ARM repeat"/>
    <property type="match status" value="1"/>
</dbReference>
<dbReference type="Gene3D" id="1.25.10.10">
    <property type="entry name" value="Leucine-rich Repeat Variant"/>
    <property type="match status" value="2"/>
</dbReference>
<dbReference type="EMBL" id="KQ965731">
    <property type="protein sequence ID" value="KXS22101.1"/>
    <property type="molecule type" value="Genomic_DNA"/>
</dbReference>
<dbReference type="GO" id="GO:0008139">
    <property type="term" value="F:nuclear localization sequence binding"/>
    <property type="evidence" value="ECO:0007669"/>
    <property type="project" value="EnsemblFungi"/>
</dbReference>
<evidence type="ECO:0000256" key="7">
    <source>
        <dbReference type="ARBA" id="ARBA00023242"/>
    </source>
</evidence>
<feature type="region of interest" description="Disordered" evidence="9">
    <location>
        <begin position="339"/>
        <end position="382"/>
    </location>
</feature>
<evidence type="ECO:0000256" key="8">
    <source>
        <dbReference type="ARBA" id="ARBA00038423"/>
    </source>
</evidence>
<evidence type="ECO:0000256" key="5">
    <source>
        <dbReference type="ARBA" id="ARBA00022737"/>
    </source>
</evidence>
<protein>
    <submittedName>
        <fullName evidence="11">ARM repeat-containing protein</fullName>
    </submittedName>
</protein>
<reference evidence="11 12" key="1">
    <citation type="journal article" date="2015" name="Genome Biol. Evol.">
        <title>Phylogenomic analyses indicate that early fungi evolved digesting cell walls of algal ancestors of land plants.</title>
        <authorList>
            <person name="Chang Y."/>
            <person name="Wang S."/>
            <person name="Sekimoto S."/>
            <person name="Aerts A.L."/>
            <person name="Choi C."/>
            <person name="Clum A."/>
            <person name="LaButti K.M."/>
            <person name="Lindquist E.A."/>
            <person name="Yee Ngan C."/>
            <person name="Ohm R.A."/>
            <person name="Salamov A.A."/>
            <person name="Grigoriev I.V."/>
            <person name="Spatafora J.W."/>
            <person name="Berbee M.L."/>
        </authorList>
    </citation>
    <scope>NUCLEOTIDE SEQUENCE [LARGE SCALE GENOMIC DNA]</scope>
    <source>
        <strain evidence="11 12">JEL478</strain>
    </source>
</reference>
<accession>A0A139AZE3</accession>
<keyword evidence="7" id="KW-0539">Nucleus</keyword>
<keyword evidence="3" id="KW-0813">Transport</keyword>
<dbReference type="GO" id="GO:0005935">
    <property type="term" value="C:cellular bud neck"/>
    <property type="evidence" value="ECO:0007669"/>
    <property type="project" value="EnsemblFungi"/>
</dbReference>
<evidence type="ECO:0000313" key="11">
    <source>
        <dbReference type="EMBL" id="KXS22101.1"/>
    </source>
</evidence>
<sequence>MAWQPQPDGLQQLSRLLADSTALNKEVRERAQQQLDAFNQIPDYNNYLIYILTQLTTENPSTRAIAGLLVKNNIRNHWDRISAASLEYVKTCVVVGLADPQNTIRSTTGTIITTVISKGGIQSWPSILGQLIQLLNHPDANVIEGAFGALQKVCEDNAKQLDSDEAGRPLNYMIPRFMEFFGHQNPKIRVFAISCVNQFILPRSQALMTVLPQFVQALYSRANDENEEVRKQICQALVMLLEVRPDQLMPQLDSVVQFMLYCTQDKDEGVALEACEFWLAFAEQDEMRDKLEPYLDRIIPVLLKGMVYSDEDVVLYQGEDDDAEVPDQDQDIKPTFAKSRTHTQKHVDGQQQQQQSQAHGHSGDASAEEGDEEEIDEDEDDEDVFQEWNLRKCSAAALDVLATVYGDDILKILLPELQSRLSSEDWLQRECGVLALGAVAEGCITGMEPHLPQLVPALLAYLSDRKPLVRSITCWTLGRYARWIVAGNPPNHIPQEESDRLLAEHQKIYFEPTMIELLKMMLDNNKRVQEAGCSAFATLEEEGGGDLAPYLPHILQTFYTAFGKYQHKNLLILYDAVGTLADSVGNALNNQQYVSLLMNPLVDKWQNLKDQSRDMFPLLECLSSVAMALGPGFAPFAPSVWNRCLQLISVTLQQIQASIGNPGTVEQPDKDFIIVALDLLSGIVQGLGSNVDGLLQHSQPPLLTLLGEAMRDPVGEVRQSAYALLGDLAINVFPHIRAYVPQFMPDVIEQIEPSGDSARVSVCNNAAWAAGEIALQYGPEISVYVEPLLRRLIPILRDESNPRTLLENAAITIGRLGLVCPDLVAPHLETFAEPWCKSLRSIRDNPEKESAFQGLCAMIQKNPNGIVKSFVYFCDAVTQWKVVNVPLNQQFSGIIHAFKNMMGPQWDNYFREFPQHVQQRLRTRYQI</sequence>
<evidence type="ECO:0000259" key="10">
    <source>
        <dbReference type="PROSITE" id="PS50166"/>
    </source>
</evidence>
<dbReference type="FunFam" id="1.25.10.10:FF:000028">
    <property type="entry name" value="Transportin-1 isoform 1"/>
    <property type="match status" value="1"/>
</dbReference>